<evidence type="ECO:0000313" key="1">
    <source>
        <dbReference type="EMBL" id="KAK7488690.1"/>
    </source>
</evidence>
<dbReference type="EMBL" id="JACVVK020000148">
    <property type="protein sequence ID" value="KAK7488690.1"/>
    <property type="molecule type" value="Genomic_DNA"/>
</dbReference>
<dbReference type="AlphaFoldDB" id="A0ABD0KNS2"/>
<sequence length="132" mass="15030">MNNGIWLTRLVRRWQFLGLIYRGKKHVRGKQFFQTLRISNGSLPLNSYAGTAAFLCVVLCPLSGTPWKCEMFAFSSSPFLPHCPRKAAMQRKTISLAPFSLPCLTVLQSQTMKSSYATVFLWKRAPRLTMLL</sequence>
<gene>
    <name evidence="1" type="ORF">BaRGS_00020143</name>
</gene>
<name>A0ABD0KNS2_9CAEN</name>
<proteinExistence type="predicted"/>
<comment type="caution">
    <text evidence="1">The sequence shown here is derived from an EMBL/GenBank/DDBJ whole genome shotgun (WGS) entry which is preliminary data.</text>
</comment>
<protein>
    <submittedName>
        <fullName evidence="1">Uncharacterized protein</fullName>
    </submittedName>
</protein>
<keyword evidence="2" id="KW-1185">Reference proteome</keyword>
<reference evidence="1 2" key="1">
    <citation type="journal article" date="2023" name="Sci. Data">
        <title>Genome assembly of the Korean intertidal mud-creeper Batillaria attramentaria.</title>
        <authorList>
            <person name="Patra A.K."/>
            <person name="Ho P.T."/>
            <person name="Jun S."/>
            <person name="Lee S.J."/>
            <person name="Kim Y."/>
            <person name="Won Y.J."/>
        </authorList>
    </citation>
    <scope>NUCLEOTIDE SEQUENCE [LARGE SCALE GENOMIC DNA]</scope>
    <source>
        <strain evidence="1">Wonlab-2016</strain>
    </source>
</reference>
<dbReference type="Proteomes" id="UP001519460">
    <property type="component" value="Unassembled WGS sequence"/>
</dbReference>
<accession>A0ABD0KNS2</accession>
<organism evidence="1 2">
    <name type="scientific">Batillaria attramentaria</name>
    <dbReference type="NCBI Taxonomy" id="370345"/>
    <lineage>
        <taxon>Eukaryota</taxon>
        <taxon>Metazoa</taxon>
        <taxon>Spiralia</taxon>
        <taxon>Lophotrochozoa</taxon>
        <taxon>Mollusca</taxon>
        <taxon>Gastropoda</taxon>
        <taxon>Caenogastropoda</taxon>
        <taxon>Sorbeoconcha</taxon>
        <taxon>Cerithioidea</taxon>
        <taxon>Batillariidae</taxon>
        <taxon>Batillaria</taxon>
    </lineage>
</organism>
<evidence type="ECO:0000313" key="2">
    <source>
        <dbReference type="Proteomes" id="UP001519460"/>
    </source>
</evidence>